<protein>
    <recommendedName>
        <fullName evidence="4">BRCT domain-containing protein</fullName>
    </recommendedName>
</protein>
<dbReference type="RefSeq" id="XP_040724650.1">
    <property type="nucleotide sequence ID" value="XM_040872261.1"/>
</dbReference>
<feature type="compositionally biased region" description="Low complexity" evidence="1">
    <location>
        <begin position="623"/>
        <end position="632"/>
    </location>
</feature>
<keyword evidence="3" id="KW-1185">Reference proteome</keyword>
<dbReference type="STRING" id="56484.A0A1Y2FDS8"/>
<name>A0A1Y2FDS8_PROLT</name>
<feature type="compositionally biased region" description="Basic and acidic residues" evidence="1">
    <location>
        <begin position="48"/>
        <end position="57"/>
    </location>
</feature>
<feature type="region of interest" description="Disordered" evidence="1">
    <location>
        <begin position="314"/>
        <end position="339"/>
    </location>
</feature>
<feature type="compositionally biased region" description="Polar residues" evidence="1">
    <location>
        <begin position="539"/>
        <end position="556"/>
    </location>
</feature>
<dbReference type="OrthoDB" id="2384350at2759"/>
<feature type="region of interest" description="Disordered" evidence="1">
    <location>
        <begin position="591"/>
        <end position="646"/>
    </location>
</feature>
<feature type="region of interest" description="Disordered" evidence="1">
    <location>
        <begin position="535"/>
        <end position="572"/>
    </location>
</feature>
<accession>A0A1Y2FDS8</accession>
<proteinExistence type="predicted"/>
<dbReference type="GeneID" id="63788860"/>
<comment type="caution">
    <text evidence="2">The sequence shown here is derived from an EMBL/GenBank/DDBJ whole genome shotgun (WGS) entry which is preliminary data.</text>
</comment>
<evidence type="ECO:0000256" key="1">
    <source>
        <dbReference type="SAM" id="MobiDB-lite"/>
    </source>
</evidence>
<evidence type="ECO:0000313" key="2">
    <source>
        <dbReference type="EMBL" id="ORY81005.1"/>
    </source>
</evidence>
<evidence type="ECO:0008006" key="4">
    <source>
        <dbReference type="Google" id="ProtNLM"/>
    </source>
</evidence>
<dbReference type="Gene3D" id="3.40.50.10190">
    <property type="entry name" value="BRCT domain"/>
    <property type="match status" value="1"/>
</dbReference>
<feature type="compositionally biased region" description="Polar residues" evidence="1">
    <location>
        <begin position="127"/>
        <end position="147"/>
    </location>
</feature>
<feature type="compositionally biased region" description="Basic and acidic residues" evidence="1">
    <location>
        <begin position="320"/>
        <end position="329"/>
    </location>
</feature>
<reference evidence="2 3" key="1">
    <citation type="submission" date="2016-07" db="EMBL/GenBank/DDBJ databases">
        <title>Pervasive Adenine N6-methylation of Active Genes in Fungi.</title>
        <authorList>
            <consortium name="DOE Joint Genome Institute"/>
            <person name="Mondo S.J."/>
            <person name="Dannebaum R.O."/>
            <person name="Kuo R.C."/>
            <person name="Labutti K."/>
            <person name="Haridas S."/>
            <person name="Kuo A."/>
            <person name="Salamov A."/>
            <person name="Ahrendt S.R."/>
            <person name="Lipzen A."/>
            <person name="Sullivan W."/>
            <person name="Andreopoulos W.B."/>
            <person name="Clum A."/>
            <person name="Lindquist E."/>
            <person name="Daum C."/>
            <person name="Ramamoorthy G.K."/>
            <person name="Gryganskyi A."/>
            <person name="Culley D."/>
            <person name="Magnuson J.K."/>
            <person name="James T.Y."/>
            <person name="O'Malley M.A."/>
            <person name="Stajich J.E."/>
            <person name="Spatafora J.W."/>
            <person name="Visel A."/>
            <person name="Grigoriev I.V."/>
        </authorList>
    </citation>
    <scope>NUCLEOTIDE SEQUENCE [LARGE SCALE GENOMIC DNA]</scope>
    <source>
        <strain evidence="2 3">12-1054</strain>
    </source>
</reference>
<dbReference type="Proteomes" id="UP000193685">
    <property type="component" value="Unassembled WGS sequence"/>
</dbReference>
<sequence>MRETRASRSRSQQQVLALSVKPESQRQPLGEASGNTSPEQAAAVSDAKINKTRERPTRSALGLSSSPARRRIAVVIPHRPVTKSNASPPPASRRNVLSESQAFLLGPPAPRVAPSPARKGALGSPVRQVSNDYKASVQHGPSLSGYNAGTGASPLKQPAQRLPQHSKVASPTKPPAAVVTSSPQKTVLPAAASPLKKPPTRFLHNTPKKTLAKSNTERAFAEEDAEAIDELSLPLQAPITTNRQSTQSMIKPAAAISSRSSRTAPQSHITPARLMHRPAKQAVRQPSASILDAEDDDDDDDVDDELAIQQLTPRVPPSRRTTETPHVIEQEPALHSPPTDMDLVDDWQPSLGLSHSFSELTLHQEQQRLQSSVVDEEIQAYSRSPKHISFDDAGEALPVAPIIKKEAKDMVLFIDVQPTGVLADTKAAQEFGHALEKLGCRIFTRWNWNPDTQTPAKTQASLARRIEVTHVVFFNGSARTLRKVQRARQLGIHIECCALSWAVQCRTLQRLTVGTAGHEIDVDEELDLLAKKMKVSPAKQHQQRPPQKKTPVSSPTKAVLKTPSPKRATPETPSMQIEDLIMEEYLQPVQFDDGGDEDEIASPGPCIDPALLTISADPVMKATPTPSSSPTKTGPPLPPRSAPAKNALALQQSLTELEQRAPSSSHD</sequence>
<dbReference type="AlphaFoldDB" id="A0A1Y2FDS8"/>
<feature type="region of interest" description="Disordered" evidence="1">
    <location>
        <begin position="1"/>
        <end position="183"/>
    </location>
</feature>
<evidence type="ECO:0000313" key="3">
    <source>
        <dbReference type="Proteomes" id="UP000193685"/>
    </source>
</evidence>
<organism evidence="2 3">
    <name type="scientific">Protomyces lactucae-debilis</name>
    <dbReference type="NCBI Taxonomy" id="2754530"/>
    <lineage>
        <taxon>Eukaryota</taxon>
        <taxon>Fungi</taxon>
        <taxon>Dikarya</taxon>
        <taxon>Ascomycota</taxon>
        <taxon>Taphrinomycotina</taxon>
        <taxon>Taphrinomycetes</taxon>
        <taxon>Taphrinales</taxon>
        <taxon>Protomycetaceae</taxon>
        <taxon>Protomyces</taxon>
    </lineage>
</organism>
<gene>
    <name evidence="2" type="ORF">BCR37DRAFT_414210</name>
</gene>
<dbReference type="EMBL" id="MCFI01000012">
    <property type="protein sequence ID" value="ORY81005.1"/>
    <property type="molecule type" value="Genomic_DNA"/>
</dbReference>
<dbReference type="InterPro" id="IPR036420">
    <property type="entry name" value="BRCT_dom_sf"/>
</dbReference>